<reference evidence="2 3" key="1">
    <citation type="submission" date="2013-12" db="EMBL/GenBank/DDBJ databases">
        <authorList>
            <person name="Formusa P.A."/>
            <person name="Habash M."/>
            <person name="Lee H."/>
            <person name="Trevors J.T."/>
        </authorList>
    </citation>
    <scope>NUCLEOTIDE SEQUENCE [LARGE SCALE GENOMIC DNA]</scope>
    <source>
        <strain evidence="2 3">PD30</strain>
    </source>
</reference>
<keyword evidence="1" id="KW-0472">Membrane</keyword>
<protein>
    <submittedName>
        <fullName evidence="2">Uncharacterized protein</fullName>
    </submittedName>
</protein>
<dbReference type="EMBL" id="AZQQ01000053">
    <property type="protein sequence ID" value="KDD71132.1"/>
    <property type="molecule type" value="Genomic_DNA"/>
</dbReference>
<gene>
    <name evidence="2" type="ORF">V466_00295</name>
</gene>
<name>A0A059L9X8_9PSED</name>
<dbReference type="Proteomes" id="UP000026739">
    <property type="component" value="Unassembled WGS sequence"/>
</dbReference>
<keyword evidence="1" id="KW-0812">Transmembrane</keyword>
<accession>A0A059L9X8</accession>
<feature type="transmembrane region" description="Helical" evidence="1">
    <location>
        <begin position="22"/>
        <end position="40"/>
    </location>
</feature>
<organism evidence="2 3">
    <name type="scientific">Pseudomonas mandelii PD30</name>
    <dbReference type="NCBI Taxonomy" id="1419583"/>
    <lineage>
        <taxon>Bacteria</taxon>
        <taxon>Pseudomonadati</taxon>
        <taxon>Pseudomonadota</taxon>
        <taxon>Gammaproteobacteria</taxon>
        <taxon>Pseudomonadales</taxon>
        <taxon>Pseudomonadaceae</taxon>
        <taxon>Pseudomonas</taxon>
    </lineage>
</organism>
<dbReference type="AlphaFoldDB" id="A0A059L9X8"/>
<evidence type="ECO:0000313" key="3">
    <source>
        <dbReference type="Proteomes" id="UP000026739"/>
    </source>
</evidence>
<comment type="caution">
    <text evidence="2">The sequence shown here is derived from an EMBL/GenBank/DDBJ whole genome shotgun (WGS) entry which is preliminary data.</text>
</comment>
<evidence type="ECO:0000256" key="1">
    <source>
        <dbReference type="SAM" id="Phobius"/>
    </source>
</evidence>
<sequence>MMSKLTDKLGLVTGALHGIREGIVLALATLGLGSSFWSHLSSWRRLMKVVMA</sequence>
<proteinExistence type="predicted"/>
<keyword evidence="1" id="KW-1133">Transmembrane helix</keyword>
<evidence type="ECO:0000313" key="2">
    <source>
        <dbReference type="EMBL" id="KDD71132.1"/>
    </source>
</evidence>